<dbReference type="EMBL" id="JAGPNK010000010">
    <property type="protein sequence ID" value="KAH7312199.1"/>
    <property type="molecule type" value="Genomic_DNA"/>
</dbReference>
<sequence length="289" mass="32820">MFVQESIAIHRVPPPGSNDAYSPPRLSVGNYSDAMAQSDGHGLSVQDAVEYSDDSRRITKRSKISMQYEVELVNWIRCNTTIPVPAVTSHFYDESRQQFVAVFETRPGRPLADCWGDMSTSQKTSIISELAFFLGQLRTITTSQIPNTFTRDRFLDPRDGLVRGPFHTTQEFLGAIGSRIDRIGSLYDPGQTKKALRFLDALQASPARESLVFTHGNFCPENILVDDSGRVVAILDWSECGYAPLYWEYIKSHIDDDDSDFYLENVLDHIMEPWPIPLSIMMHVHRIIW</sequence>
<evidence type="ECO:0000259" key="1">
    <source>
        <dbReference type="Pfam" id="PF01636"/>
    </source>
</evidence>
<dbReference type="GO" id="GO:0016301">
    <property type="term" value="F:kinase activity"/>
    <property type="evidence" value="ECO:0007669"/>
    <property type="project" value="UniProtKB-KW"/>
</dbReference>
<evidence type="ECO:0000313" key="3">
    <source>
        <dbReference type="Proteomes" id="UP000813444"/>
    </source>
</evidence>
<accession>A0A8K0WQ23</accession>
<name>A0A8K0WQ23_9HYPO</name>
<dbReference type="AlphaFoldDB" id="A0A8K0WQ23"/>
<dbReference type="Gene3D" id="3.90.1200.10">
    <property type="match status" value="1"/>
</dbReference>
<dbReference type="InterPro" id="IPR002575">
    <property type="entry name" value="Aminoglycoside_PTrfase"/>
</dbReference>
<dbReference type="PANTHER" id="PTHR21310:SF15">
    <property type="entry name" value="AMINOGLYCOSIDE PHOSPHOTRANSFERASE DOMAIN-CONTAINING PROTEIN"/>
    <property type="match status" value="1"/>
</dbReference>
<feature type="domain" description="Aminoglycoside phosphotransferase" evidence="1">
    <location>
        <begin position="62"/>
        <end position="253"/>
    </location>
</feature>
<dbReference type="InterPro" id="IPR051678">
    <property type="entry name" value="AGP_Transferase"/>
</dbReference>
<dbReference type="InterPro" id="IPR011009">
    <property type="entry name" value="Kinase-like_dom_sf"/>
</dbReference>
<gene>
    <name evidence="2" type="ORF">B0I35DRAFT_480677</name>
</gene>
<keyword evidence="3" id="KW-1185">Reference proteome</keyword>
<comment type="caution">
    <text evidence="2">The sequence shown here is derived from an EMBL/GenBank/DDBJ whole genome shotgun (WGS) entry which is preliminary data.</text>
</comment>
<dbReference type="PANTHER" id="PTHR21310">
    <property type="entry name" value="AMINOGLYCOSIDE PHOSPHOTRANSFERASE-RELATED-RELATED"/>
    <property type="match status" value="1"/>
</dbReference>
<protein>
    <submittedName>
        <fullName evidence="2">Kinase-like domain-containing protein</fullName>
    </submittedName>
</protein>
<keyword evidence="2" id="KW-0418">Kinase</keyword>
<proteinExistence type="predicted"/>
<reference evidence="2" key="1">
    <citation type="journal article" date="2021" name="Nat. Commun.">
        <title>Genetic determinants of endophytism in the Arabidopsis root mycobiome.</title>
        <authorList>
            <person name="Mesny F."/>
            <person name="Miyauchi S."/>
            <person name="Thiergart T."/>
            <person name="Pickel B."/>
            <person name="Atanasova L."/>
            <person name="Karlsson M."/>
            <person name="Huettel B."/>
            <person name="Barry K.W."/>
            <person name="Haridas S."/>
            <person name="Chen C."/>
            <person name="Bauer D."/>
            <person name="Andreopoulos W."/>
            <person name="Pangilinan J."/>
            <person name="LaButti K."/>
            <person name="Riley R."/>
            <person name="Lipzen A."/>
            <person name="Clum A."/>
            <person name="Drula E."/>
            <person name="Henrissat B."/>
            <person name="Kohler A."/>
            <person name="Grigoriev I.V."/>
            <person name="Martin F.M."/>
            <person name="Hacquard S."/>
        </authorList>
    </citation>
    <scope>NUCLEOTIDE SEQUENCE</scope>
    <source>
        <strain evidence="2">MPI-CAGE-CH-0235</strain>
    </source>
</reference>
<dbReference type="Pfam" id="PF01636">
    <property type="entry name" value="APH"/>
    <property type="match status" value="1"/>
</dbReference>
<dbReference type="SUPFAM" id="SSF56112">
    <property type="entry name" value="Protein kinase-like (PK-like)"/>
    <property type="match status" value="1"/>
</dbReference>
<evidence type="ECO:0000313" key="2">
    <source>
        <dbReference type="EMBL" id="KAH7312199.1"/>
    </source>
</evidence>
<organism evidence="2 3">
    <name type="scientific">Stachybotrys elegans</name>
    <dbReference type="NCBI Taxonomy" id="80388"/>
    <lineage>
        <taxon>Eukaryota</taxon>
        <taxon>Fungi</taxon>
        <taxon>Dikarya</taxon>
        <taxon>Ascomycota</taxon>
        <taxon>Pezizomycotina</taxon>
        <taxon>Sordariomycetes</taxon>
        <taxon>Hypocreomycetidae</taxon>
        <taxon>Hypocreales</taxon>
        <taxon>Stachybotryaceae</taxon>
        <taxon>Stachybotrys</taxon>
    </lineage>
</organism>
<dbReference type="OrthoDB" id="2906425at2759"/>
<dbReference type="Proteomes" id="UP000813444">
    <property type="component" value="Unassembled WGS sequence"/>
</dbReference>
<keyword evidence="2" id="KW-0808">Transferase</keyword>